<keyword evidence="1" id="KW-0479">Metal-binding</keyword>
<dbReference type="OrthoDB" id="9808275at2"/>
<keyword evidence="2" id="KW-0862">Zinc</keyword>
<dbReference type="PANTHER" id="PTHR42742:SF3">
    <property type="entry name" value="FRUCTOKINASE"/>
    <property type="match status" value="1"/>
</dbReference>
<dbReference type="EMBL" id="VKAC01000008">
    <property type="protein sequence ID" value="TXR55617.1"/>
    <property type="molecule type" value="Genomic_DNA"/>
</dbReference>
<evidence type="ECO:0000256" key="1">
    <source>
        <dbReference type="ARBA" id="ARBA00022723"/>
    </source>
</evidence>
<evidence type="ECO:0000313" key="4">
    <source>
        <dbReference type="Proteomes" id="UP000321234"/>
    </source>
</evidence>
<protein>
    <submittedName>
        <fullName evidence="3">Carbohydrate kinase</fullName>
    </submittedName>
</protein>
<dbReference type="CDD" id="cd07010">
    <property type="entry name" value="cupin_PMI_type_I_N_bac"/>
    <property type="match status" value="1"/>
</dbReference>
<dbReference type="InterPro" id="IPR051804">
    <property type="entry name" value="Carb_Metab_Reg_Kinase/Isom"/>
</dbReference>
<sequence>MQPVVLPANQPRNRFYAGGTQITALRDGPAAAAVEHTPEDWVASVVPLFGEDEVGLTRLPSGELLRDAVAADPVGWLGPEHVESFGADPHLLVKLLDAGQRLPVHAHPDRGWAARHLGLDHGKTEAWVFLEPAVVHLGFSRDVSADELARWVAEQDVSALLSTTHRLQARAGDAVLVPAGLPHAIGEGALLVELQEPSDLSVLVEWDGFAIDGAAAGHLGLGFETALTAVDRRGLARDAVEGLVQSDATALGPLLPGAGAFFRADRVRGGGGGAHGWEAGFAVVVAVAGAGQLATATGAEVRLERGSTVLVPHAAGPVTVEGDVELVVCRPPSPARQHHVE</sequence>
<dbReference type="InterPro" id="IPR011051">
    <property type="entry name" value="RmlC_Cupin_sf"/>
</dbReference>
<gene>
    <name evidence="3" type="ORF">FMM08_14605</name>
</gene>
<keyword evidence="4" id="KW-1185">Reference proteome</keyword>
<name>A0A5C8ZCT9_9ACTN</name>
<keyword evidence="3" id="KW-0808">Transferase</keyword>
<dbReference type="AlphaFoldDB" id="A0A5C8ZCT9"/>
<proteinExistence type="predicted"/>
<evidence type="ECO:0000313" key="3">
    <source>
        <dbReference type="EMBL" id="TXR55617.1"/>
    </source>
</evidence>
<comment type="caution">
    <text evidence="3">The sequence shown here is derived from an EMBL/GenBank/DDBJ whole genome shotgun (WGS) entry which is preliminary data.</text>
</comment>
<dbReference type="GO" id="GO:0046872">
    <property type="term" value="F:metal ion binding"/>
    <property type="evidence" value="ECO:0007669"/>
    <property type="project" value="UniProtKB-KW"/>
</dbReference>
<dbReference type="GO" id="GO:0016301">
    <property type="term" value="F:kinase activity"/>
    <property type="evidence" value="ECO:0007669"/>
    <property type="project" value="UniProtKB-KW"/>
</dbReference>
<organism evidence="3 4">
    <name type="scientific">Quadrisphaera setariae</name>
    <dbReference type="NCBI Taxonomy" id="2593304"/>
    <lineage>
        <taxon>Bacteria</taxon>
        <taxon>Bacillati</taxon>
        <taxon>Actinomycetota</taxon>
        <taxon>Actinomycetes</taxon>
        <taxon>Kineosporiales</taxon>
        <taxon>Kineosporiaceae</taxon>
        <taxon>Quadrisphaera</taxon>
    </lineage>
</organism>
<reference evidence="3 4" key="1">
    <citation type="submission" date="2019-07" db="EMBL/GenBank/DDBJ databases">
        <title>Quadrisphaera sp. strain DD2A genome sequencing and assembly.</title>
        <authorList>
            <person name="Kim I."/>
        </authorList>
    </citation>
    <scope>NUCLEOTIDE SEQUENCE [LARGE SCALE GENOMIC DNA]</scope>
    <source>
        <strain evidence="3 4">DD2A</strain>
    </source>
</reference>
<accession>A0A5C8ZCT9</accession>
<dbReference type="Gene3D" id="2.60.120.10">
    <property type="entry name" value="Jelly Rolls"/>
    <property type="match status" value="2"/>
</dbReference>
<dbReference type="InterPro" id="IPR014710">
    <property type="entry name" value="RmlC-like_jellyroll"/>
</dbReference>
<evidence type="ECO:0000256" key="2">
    <source>
        <dbReference type="ARBA" id="ARBA00022833"/>
    </source>
</evidence>
<dbReference type="Proteomes" id="UP000321234">
    <property type="component" value="Unassembled WGS sequence"/>
</dbReference>
<keyword evidence="3" id="KW-0418">Kinase</keyword>
<dbReference type="SUPFAM" id="SSF51182">
    <property type="entry name" value="RmlC-like cupins"/>
    <property type="match status" value="1"/>
</dbReference>
<dbReference type="PANTHER" id="PTHR42742">
    <property type="entry name" value="TRANSCRIPTIONAL REPRESSOR MPRA"/>
    <property type="match status" value="1"/>
</dbReference>